<dbReference type="Pfam" id="PF13144">
    <property type="entry name" value="ChapFlgA"/>
    <property type="match status" value="1"/>
</dbReference>
<dbReference type="Gene3D" id="3.90.1210.10">
    <property type="entry name" value="Antifreeze-like/N-acetylneuraminic acid synthase C-terminal domain"/>
    <property type="match status" value="1"/>
</dbReference>
<accession>A0A1E7Z5Z5</accession>
<evidence type="ECO:0000313" key="9">
    <source>
        <dbReference type="EMBL" id="OFC68979.1"/>
    </source>
</evidence>
<reference evidence="9 10" key="1">
    <citation type="submission" date="2016-08" db="EMBL/GenBank/DDBJ databases">
        <authorList>
            <person name="Seilhamer J.J."/>
        </authorList>
    </citation>
    <scope>NUCLEOTIDE SEQUENCE [LARGE SCALE GENOMIC DNA]</scope>
    <source>
        <strain evidence="9 10">KCTC 42603</strain>
    </source>
</reference>
<comment type="function">
    <text evidence="6 7">Involved in the assembly process of the P-ring formation. It may associate with FlgF on the rod constituting a structure essential for the P-ring assembly or may act as a modulator protein for the P-ring assembly.</text>
</comment>
<dbReference type="InterPro" id="IPR017585">
    <property type="entry name" value="SAF_FlgA"/>
</dbReference>
<feature type="domain" description="SAF" evidence="8">
    <location>
        <begin position="122"/>
        <end position="184"/>
    </location>
</feature>
<evidence type="ECO:0000256" key="1">
    <source>
        <dbReference type="ARBA" id="ARBA00004418"/>
    </source>
</evidence>
<evidence type="ECO:0000256" key="7">
    <source>
        <dbReference type="RuleBase" id="RU362063"/>
    </source>
</evidence>
<dbReference type="STRING" id="1656094.BFC18_19740"/>
<sequence length="244" mass="26726">MHKLLSKKTVITLSKFRLLAFVLLLNIVANPVFAQSGSQLREKIEQGAERYLLNAIGNDSEQENISINMVAIDDRIQIPVCHTPFNYHAEPASLRQSYISVRVSCGNNDWYLFTNARVSRTRTVVVTAGLISPGSLLTSENLRLAEVDVNLLRHTSYSSTDELLGARMKRRVRNGQPIQANMLCFVCKGDRITISAQGGGMQVKTAGIARQDGVIGDNIQVINASSNKAIIAEVASTQTVVVTL</sequence>
<evidence type="ECO:0000256" key="4">
    <source>
        <dbReference type="ARBA" id="ARBA00022729"/>
    </source>
</evidence>
<dbReference type="OrthoDB" id="5729023at2"/>
<evidence type="ECO:0000256" key="5">
    <source>
        <dbReference type="ARBA" id="ARBA00022764"/>
    </source>
</evidence>
<dbReference type="GO" id="GO:0044780">
    <property type="term" value="P:bacterial-type flagellum assembly"/>
    <property type="evidence" value="ECO:0007669"/>
    <property type="project" value="InterPro"/>
</dbReference>
<evidence type="ECO:0000256" key="3">
    <source>
        <dbReference type="ARBA" id="ARBA00014754"/>
    </source>
</evidence>
<name>A0A1E7Z5Z5_9ALTE</name>
<dbReference type="Proteomes" id="UP000175691">
    <property type="component" value="Unassembled WGS sequence"/>
</dbReference>
<evidence type="ECO:0000313" key="10">
    <source>
        <dbReference type="Proteomes" id="UP000175691"/>
    </source>
</evidence>
<evidence type="ECO:0000256" key="6">
    <source>
        <dbReference type="ARBA" id="ARBA00025643"/>
    </source>
</evidence>
<evidence type="ECO:0000259" key="8">
    <source>
        <dbReference type="SMART" id="SM00858"/>
    </source>
</evidence>
<dbReference type="Gene3D" id="2.30.30.760">
    <property type="match status" value="1"/>
</dbReference>
<keyword evidence="5 7" id="KW-0574">Periplasm</keyword>
<dbReference type="EMBL" id="MDHN01000041">
    <property type="protein sequence ID" value="OFC68979.1"/>
    <property type="molecule type" value="Genomic_DNA"/>
</dbReference>
<keyword evidence="9" id="KW-0969">Cilium</keyword>
<comment type="caution">
    <text evidence="9">The sequence shown here is derived from an EMBL/GenBank/DDBJ whole genome shotgun (WGS) entry which is preliminary data.</text>
</comment>
<keyword evidence="9" id="KW-0966">Cell projection</keyword>
<dbReference type="PANTHER" id="PTHR36307:SF1">
    <property type="entry name" value="FLAGELLA BASAL BODY P-RING FORMATION PROTEIN FLGA"/>
    <property type="match status" value="1"/>
</dbReference>
<evidence type="ECO:0000256" key="2">
    <source>
        <dbReference type="ARBA" id="ARBA00010474"/>
    </source>
</evidence>
<keyword evidence="9" id="KW-0282">Flagellum</keyword>
<organism evidence="9 10">
    <name type="scientific">Alteromonas confluentis</name>
    <dbReference type="NCBI Taxonomy" id="1656094"/>
    <lineage>
        <taxon>Bacteria</taxon>
        <taxon>Pseudomonadati</taxon>
        <taxon>Pseudomonadota</taxon>
        <taxon>Gammaproteobacteria</taxon>
        <taxon>Alteromonadales</taxon>
        <taxon>Alteromonadaceae</taxon>
        <taxon>Alteromonas/Salinimonas group</taxon>
        <taxon>Alteromonas</taxon>
    </lineage>
</organism>
<protein>
    <recommendedName>
        <fullName evidence="3 7">Flagella basal body P-ring formation protein FlgA</fullName>
    </recommendedName>
</protein>
<dbReference type="AlphaFoldDB" id="A0A1E7Z5Z5"/>
<keyword evidence="4" id="KW-0732">Signal</keyword>
<dbReference type="PANTHER" id="PTHR36307">
    <property type="entry name" value="FLAGELLA BASAL BODY P-RING FORMATION PROTEIN FLGA"/>
    <property type="match status" value="1"/>
</dbReference>
<dbReference type="InterPro" id="IPR013974">
    <property type="entry name" value="SAF"/>
</dbReference>
<keyword evidence="7" id="KW-1005">Bacterial flagellum biogenesis</keyword>
<dbReference type="NCBIfam" id="TIGR03170">
    <property type="entry name" value="flgA_cterm"/>
    <property type="match status" value="1"/>
</dbReference>
<keyword evidence="10" id="KW-1185">Reference proteome</keyword>
<dbReference type="GO" id="GO:0042597">
    <property type="term" value="C:periplasmic space"/>
    <property type="evidence" value="ECO:0007669"/>
    <property type="project" value="UniProtKB-SubCell"/>
</dbReference>
<gene>
    <name evidence="9" type="ORF">BFC18_19740</name>
</gene>
<dbReference type="SMART" id="SM00858">
    <property type="entry name" value="SAF"/>
    <property type="match status" value="1"/>
</dbReference>
<proteinExistence type="inferred from homology"/>
<comment type="similarity">
    <text evidence="2 7">Belongs to the FlgA family.</text>
</comment>
<comment type="subcellular location">
    <subcellularLocation>
        <location evidence="1 7">Periplasm</location>
    </subcellularLocation>
</comment>
<dbReference type="InterPro" id="IPR039246">
    <property type="entry name" value="Flagellar_FlgA"/>
</dbReference>
<dbReference type="CDD" id="cd11614">
    <property type="entry name" value="SAF_CpaB_FlgA_like"/>
    <property type="match status" value="1"/>
</dbReference>